<keyword evidence="2" id="KW-0378">Hydrolase</keyword>
<sequence length="254" mass="27024">MSWVTSRDGTRIAYEQVGTGPPLVLVDAAGHYRANSPFGELAELLAEDFAVYHYDRRGRGESTDTPPYTPAREVEDLSALIAEIGTPICFYGFSSGCLVGLHAAATGLDIRRLALLEPPLDLTDDSAEQQAFTAKLRELSGVDAVEFFLTSIGVPADVLVEMRGTPDWEAMVSVAHTLVYDSVLSEATNATTLSRVLTPTLILDSAGSSDDLAGMAAAAARLLPNAKPLSLPGEWHTVAAPVLAPVLAEFLREP</sequence>
<accession>A0ABP6T112</accession>
<gene>
    <name evidence="2" type="ORF">GCM10020369_44560</name>
</gene>
<protein>
    <submittedName>
        <fullName evidence="2">Alpha/beta hydrolase</fullName>
    </submittedName>
</protein>
<name>A0ABP6T112_9ACTN</name>
<dbReference type="Pfam" id="PF12697">
    <property type="entry name" value="Abhydrolase_6"/>
    <property type="match status" value="1"/>
</dbReference>
<dbReference type="Proteomes" id="UP001501676">
    <property type="component" value="Unassembled WGS sequence"/>
</dbReference>
<comment type="caution">
    <text evidence="2">The sequence shown here is derived from an EMBL/GenBank/DDBJ whole genome shotgun (WGS) entry which is preliminary data.</text>
</comment>
<dbReference type="PANTHER" id="PTHR43194:SF2">
    <property type="entry name" value="PEROXISOMAL MEMBRANE PROTEIN LPX1"/>
    <property type="match status" value="1"/>
</dbReference>
<evidence type="ECO:0000259" key="1">
    <source>
        <dbReference type="Pfam" id="PF12697"/>
    </source>
</evidence>
<dbReference type="EMBL" id="BAAAYN010000029">
    <property type="protein sequence ID" value="GAA3390474.1"/>
    <property type="molecule type" value="Genomic_DNA"/>
</dbReference>
<proteinExistence type="predicted"/>
<evidence type="ECO:0000313" key="2">
    <source>
        <dbReference type="EMBL" id="GAA3390474.1"/>
    </source>
</evidence>
<feature type="domain" description="AB hydrolase-1" evidence="1">
    <location>
        <begin position="32"/>
        <end position="240"/>
    </location>
</feature>
<dbReference type="InterPro" id="IPR029058">
    <property type="entry name" value="AB_hydrolase_fold"/>
</dbReference>
<organism evidence="2 3">
    <name type="scientific">Cryptosporangium minutisporangium</name>
    <dbReference type="NCBI Taxonomy" id="113569"/>
    <lineage>
        <taxon>Bacteria</taxon>
        <taxon>Bacillati</taxon>
        <taxon>Actinomycetota</taxon>
        <taxon>Actinomycetes</taxon>
        <taxon>Cryptosporangiales</taxon>
        <taxon>Cryptosporangiaceae</taxon>
        <taxon>Cryptosporangium</taxon>
    </lineage>
</organism>
<dbReference type="Gene3D" id="3.40.50.1820">
    <property type="entry name" value="alpha/beta hydrolase"/>
    <property type="match status" value="1"/>
</dbReference>
<keyword evidence="3" id="KW-1185">Reference proteome</keyword>
<dbReference type="SUPFAM" id="SSF53474">
    <property type="entry name" value="alpha/beta-Hydrolases"/>
    <property type="match status" value="1"/>
</dbReference>
<evidence type="ECO:0000313" key="3">
    <source>
        <dbReference type="Proteomes" id="UP001501676"/>
    </source>
</evidence>
<dbReference type="InterPro" id="IPR050228">
    <property type="entry name" value="Carboxylesterase_BioH"/>
</dbReference>
<dbReference type="PANTHER" id="PTHR43194">
    <property type="entry name" value="HYDROLASE ALPHA/BETA FOLD FAMILY"/>
    <property type="match status" value="1"/>
</dbReference>
<reference evidence="3" key="1">
    <citation type="journal article" date="2019" name="Int. J. Syst. Evol. Microbiol.">
        <title>The Global Catalogue of Microorganisms (GCM) 10K type strain sequencing project: providing services to taxonomists for standard genome sequencing and annotation.</title>
        <authorList>
            <consortium name="The Broad Institute Genomics Platform"/>
            <consortium name="The Broad Institute Genome Sequencing Center for Infectious Disease"/>
            <person name="Wu L."/>
            <person name="Ma J."/>
        </authorList>
    </citation>
    <scope>NUCLEOTIDE SEQUENCE [LARGE SCALE GENOMIC DNA]</scope>
    <source>
        <strain evidence="3">JCM 9458</strain>
    </source>
</reference>
<dbReference type="GO" id="GO:0016787">
    <property type="term" value="F:hydrolase activity"/>
    <property type="evidence" value="ECO:0007669"/>
    <property type="project" value="UniProtKB-KW"/>
</dbReference>
<dbReference type="RefSeq" id="WP_345730110.1">
    <property type="nucleotide sequence ID" value="NZ_BAAAYN010000029.1"/>
</dbReference>
<dbReference type="InterPro" id="IPR000073">
    <property type="entry name" value="AB_hydrolase_1"/>
</dbReference>